<dbReference type="AlphaFoldDB" id="A0A0P0CJB3"/>
<evidence type="ECO:0000256" key="5">
    <source>
        <dbReference type="SAM" id="MobiDB-lite"/>
    </source>
</evidence>
<dbReference type="Gene3D" id="1.10.30.10">
    <property type="entry name" value="High mobility group box domain"/>
    <property type="match status" value="1"/>
</dbReference>
<dbReference type="InterPro" id="IPR009071">
    <property type="entry name" value="HMG_box_dom"/>
</dbReference>
<evidence type="ECO:0000256" key="4">
    <source>
        <dbReference type="PROSITE-ProRule" id="PRU00267"/>
    </source>
</evidence>
<dbReference type="GO" id="GO:0030154">
    <property type="term" value="P:cell differentiation"/>
    <property type="evidence" value="ECO:0007669"/>
    <property type="project" value="TreeGrafter"/>
</dbReference>
<feature type="DNA-binding region" description="HMG box" evidence="4">
    <location>
        <begin position="36"/>
        <end position="104"/>
    </location>
</feature>
<keyword evidence="1" id="KW-0805">Transcription regulation</keyword>
<dbReference type="FunFam" id="1.10.30.10:FF:000041">
    <property type="entry name" value="HMG box family protein"/>
    <property type="match status" value="1"/>
</dbReference>
<feature type="region of interest" description="Disordered" evidence="5">
    <location>
        <begin position="101"/>
        <end position="180"/>
    </location>
</feature>
<organism evidence="7">
    <name type="scientific">Hypocrella siamensis</name>
    <dbReference type="NCBI Taxonomy" id="696354"/>
    <lineage>
        <taxon>Eukaryota</taxon>
        <taxon>Fungi</taxon>
        <taxon>Dikarya</taxon>
        <taxon>Ascomycota</taxon>
        <taxon>Pezizomycotina</taxon>
        <taxon>Sordariomycetes</taxon>
        <taxon>Hypocreomycetidae</taxon>
        <taxon>Hypocreales</taxon>
        <taxon>Clavicipitaceae</taxon>
        <taxon>Hypocrella</taxon>
    </lineage>
</organism>
<feature type="domain" description="HMG box" evidence="6">
    <location>
        <begin position="36"/>
        <end position="104"/>
    </location>
</feature>
<dbReference type="PROSITE" id="PS50118">
    <property type="entry name" value="HMG_BOX_2"/>
    <property type="match status" value="1"/>
</dbReference>
<dbReference type="InterPro" id="IPR050140">
    <property type="entry name" value="SRY-related_HMG-box_TF-like"/>
</dbReference>
<proteinExistence type="predicted"/>
<sequence>MIVQPVGSEPFWIIRPEERSRTATVCSPGSTKTTRIPRPPNAYILYRKERHKEVKEANPGITNNEISQILGRAWNKEGGDIREKYKDMAERVKQALLKKHPDYRYKPRKPSTIMSEKKEPVQVKAKRMAKERWGTNTRRERGKGSAEGQGDGVSGHEVWGEGSGTLFASSDKDEEQDSLL</sequence>
<dbReference type="GO" id="GO:0000978">
    <property type="term" value="F:RNA polymerase II cis-regulatory region sequence-specific DNA binding"/>
    <property type="evidence" value="ECO:0007669"/>
    <property type="project" value="TreeGrafter"/>
</dbReference>
<accession>A0A0P0CJB3</accession>
<dbReference type="CDD" id="cd01389">
    <property type="entry name" value="HMG-box_ROX1-like"/>
    <property type="match status" value="1"/>
</dbReference>
<dbReference type="PANTHER" id="PTHR10270">
    <property type="entry name" value="SOX TRANSCRIPTION FACTOR"/>
    <property type="match status" value="1"/>
</dbReference>
<evidence type="ECO:0000256" key="3">
    <source>
        <dbReference type="ARBA" id="ARBA00023163"/>
    </source>
</evidence>
<dbReference type="EMBL" id="KT630106">
    <property type="protein sequence ID" value="ALI93548.1"/>
    <property type="molecule type" value="Genomic_DNA"/>
</dbReference>
<dbReference type="GO" id="GO:0005634">
    <property type="term" value="C:nucleus"/>
    <property type="evidence" value="ECO:0007669"/>
    <property type="project" value="UniProtKB-UniRule"/>
</dbReference>
<dbReference type="InterPro" id="IPR036910">
    <property type="entry name" value="HMG_box_dom_sf"/>
</dbReference>
<keyword evidence="4" id="KW-0539">Nucleus</keyword>
<evidence type="ECO:0000256" key="1">
    <source>
        <dbReference type="ARBA" id="ARBA00023015"/>
    </source>
</evidence>
<feature type="compositionally biased region" description="Basic and acidic residues" evidence="5">
    <location>
        <begin position="128"/>
        <end position="144"/>
    </location>
</feature>
<protein>
    <submittedName>
        <fullName evidence="7">MAT1-2-1</fullName>
    </submittedName>
</protein>
<evidence type="ECO:0000256" key="2">
    <source>
        <dbReference type="ARBA" id="ARBA00023125"/>
    </source>
</evidence>
<dbReference type="SUPFAM" id="SSF47095">
    <property type="entry name" value="HMG-box"/>
    <property type="match status" value="1"/>
</dbReference>
<dbReference type="GO" id="GO:0001228">
    <property type="term" value="F:DNA-binding transcription activator activity, RNA polymerase II-specific"/>
    <property type="evidence" value="ECO:0007669"/>
    <property type="project" value="TreeGrafter"/>
</dbReference>
<evidence type="ECO:0000313" key="7">
    <source>
        <dbReference type="EMBL" id="ALI93548.1"/>
    </source>
</evidence>
<name>A0A0P0CJB3_9HYPO</name>
<dbReference type="PANTHER" id="PTHR10270:SF161">
    <property type="entry name" value="SEX-DETERMINING REGION Y PROTEIN"/>
    <property type="match status" value="1"/>
</dbReference>
<reference evidence="7" key="1">
    <citation type="submission" date="2015-08" db="EMBL/GenBank/DDBJ databases">
        <title>Genome sequence and comparative analysis of clavicipitaceous insect-pathogenic fungus Aschersonia badia with Metarhizium spp.</title>
        <authorList>
            <person name="Agrawal Y."/>
            <person name="Narwani T."/>
            <person name="Subramanian S."/>
        </authorList>
    </citation>
    <scope>NUCLEOTIDE SEQUENCE</scope>
    <source>
        <strain evidence="7">MTCC 10142</strain>
    </source>
</reference>
<dbReference type="SMART" id="SM00398">
    <property type="entry name" value="HMG"/>
    <property type="match status" value="1"/>
</dbReference>
<dbReference type="Pfam" id="PF00505">
    <property type="entry name" value="HMG_box"/>
    <property type="match status" value="1"/>
</dbReference>
<keyword evidence="2 4" id="KW-0238">DNA-binding</keyword>
<evidence type="ECO:0000259" key="6">
    <source>
        <dbReference type="PROSITE" id="PS50118"/>
    </source>
</evidence>
<keyword evidence="3" id="KW-0804">Transcription</keyword>